<accession>A0A0D0E523</accession>
<keyword evidence="1" id="KW-0812">Transmembrane</keyword>
<feature type="transmembrane region" description="Helical" evidence="1">
    <location>
        <begin position="39"/>
        <end position="57"/>
    </location>
</feature>
<evidence type="ECO:0000313" key="3">
    <source>
        <dbReference type="Proteomes" id="UP000054538"/>
    </source>
</evidence>
<reference evidence="3" key="2">
    <citation type="submission" date="2015-01" db="EMBL/GenBank/DDBJ databases">
        <title>Evolutionary Origins and Diversification of the Mycorrhizal Mutualists.</title>
        <authorList>
            <consortium name="DOE Joint Genome Institute"/>
            <consortium name="Mycorrhizal Genomics Consortium"/>
            <person name="Kohler A."/>
            <person name="Kuo A."/>
            <person name="Nagy L.G."/>
            <person name="Floudas D."/>
            <person name="Copeland A."/>
            <person name="Barry K.W."/>
            <person name="Cichocki N."/>
            <person name="Veneault-Fourrey C."/>
            <person name="LaButti K."/>
            <person name="Lindquist E.A."/>
            <person name="Lipzen A."/>
            <person name="Lundell T."/>
            <person name="Morin E."/>
            <person name="Murat C."/>
            <person name="Riley R."/>
            <person name="Ohm R."/>
            <person name="Sun H."/>
            <person name="Tunlid A."/>
            <person name="Henrissat B."/>
            <person name="Grigoriev I.V."/>
            <person name="Hibbett D.S."/>
            <person name="Martin F."/>
        </authorList>
    </citation>
    <scope>NUCLEOTIDE SEQUENCE [LARGE SCALE GENOMIC DNA]</scope>
    <source>
        <strain evidence="3">Ve08.2h10</strain>
    </source>
</reference>
<keyword evidence="1" id="KW-1133">Transmembrane helix</keyword>
<dbReference type="Proteomes" id="UP000054538">
    <property type="component" value="Unassembled WGS sequence"/>
</dbReference>
<keyword evidence="3" id="KW-1185">Reference proteome</keyword>
<reference evidence="2 3" key="1">
    <citation type="submission" date="2014-04" db="EMBL/GenBank/DDBJ databases">
        <authorList>
            <consortium name="DOE Joint Genome Institute"/>
            <person name="Kuo A."/>
            <person name="Kohler A."/>
            <person name="Jargeat P."/>
            <person name="Nagy L.G."/>
            <person name="Floudas D."/>
            <person name="Copeland A."/>
            <person name="Barry K.W."/>
            <person name="Cichocki N."/>
            <person name="Veneault-Fourrey C."/>
            <person name="LaButti K."/>
            <person name="Lindquist E.A."/>
            <person name="Lipzen A."/>
            <person name="Lundell T."/>
            <person name="Morin E."/>
            <person name="Murat C."/>
            <person name="Sun H."/>
            <person name="Tunlid A."/>
            <person name="Henrissat B."/>
            <person name="Grigoriev I.V."/>
            <person name="Hibbett D.S."/>
            <person name="Martin F."/>
            <person name="Nordberg H.P."/>
            <person name="Cantor M.N."/>
            <person name="Hua S.X."/>
        </authorList>
    </citation>
    <scope>NUCLEOTIDE SEQUENCE [LARGE SCALE GENOMIC DNA]</scope>
    <source>
        <strain evidence="2 3">Ve08.2h10</strain>
    </source>
</reference>
<name>A0A0D0E523_9AGAM</name>
<evidence type="ECO:0000313" key="2">
    <source>
        <dbReference type="EMBL" id="KIK92475.1"/>
    </source>
</evidence>
<dbReference type="HOGENOM" id="CLU_2655218_0_0_1"/>
<protein>
    <submittedName>
        <fullName evidence="2">Unplaced genomic scaffold scaffold_454, whole genome shotgun sequence</fullName>
    </submittedName>
</protein>
<dbReference type="AlphaFoldDB" id="A0A0D0E523"/>
<gene>
    <name evidence="2" type="ORF">PAXRUDRAFT_13210</name>
</gene>
<organism evidence="2 3">
    <name type="scientific">Paxillus rubicundulus Ve08.2h10</name>
    <dbReference type="NCBI Taxonomy" id="930991"/>
    <lineage>
        <taxon>Eukaryota</taxon>
        <taxon>Fungi</taxon>
        <taxon>Dikarya</taxon>
        <taxon>Basidiomycota</taxon>
        <taxon>Agaricomycotina</taxon>
        <taxon>Agaricomycetes</taxon>
        <taxon>Agaricomycetidae</taxon>
        <taxon>Boletales</taxon>
        <taxon>Paxilineae</taxon>
        <taxon>Paxillaceae</taxon>
        <taxon>Paxillus</taxon>
    </lineage>
</organism>
<keyword evidence="1" id="KW-0472">Membrane</keyword>
<dbReference type="OrthoDB" id="3349377at2759"/>
<proteinExistence type="predicted"/>
<evidence type="ECO:0000256" key="1">
    <source>
        <dbReference type="SAM" id="Phobius"/>
    </source>
</evidence>
<sequence>MSDWTPGSMMLITRDALNQFVVTCTAGAIWLHDPLLFDIPLTVVLAMNVITGSRVFLNLRQITSRYNPEDPPEMVI</sequence>
<dbReference type="EMBL" id="KN825276">
    <property type="protein sequence ID" value="KIK92475.1"/>
    <property type="molecule type" value="Genomic_DNA"/>
</dbReference>
<dbReference type="InParanoid" id="A0A0D0E523"/>